<evidence type="ECO:0000256" key="4">
    <source>
        <dbReference type="ARBA" id="ARBA00022989"/>
    </source>
</evidence>
<keyword evidence="3 8" id="KW-0812">Transmembrane</keyword>
<comment type="caution">
    <text evidence="9">The sequence shown here is derived from an EMBL/GenBank/DDBJ whole genome shotgun (WGS) entry which is preliminary data.</text>
</comment>
<comment type="subcellular location">
    <subcellularLocation>
        <location evidence="1">Cell membrane</location>
        <topology evidence="1">Multi-pass membrane protein</topology>
    </subcellularLocation>
</comment>
<keyword evidence="6" id="KW-0675">Receptor</keyword>
<evidence type="ECO:0000256" key="7">
    <source>
        <dbReference type="ARBA" id="ARBA00023180"/>
    </source>
</evidence>
<evidence type="ECO:0000256" key="2">
    <source>
        <dbReference type="ARBA" id="ARBA00022475"/>
    </source>
</evidence>
<accession>A0A8J2L8H4</accession>
<dbReference type="PANTHER" id="PTHR42643">
    <property type="entry name" value="IONOTROPIC RECEPTOR 20A-RELATED"/>
    <property type="match status" value="1"/>
</dbReference>
<keyword evidence="4 8" id="KW-1133">Transmembrane helix</keyword>
<evidence type="ECO:0000256" key="6">
    <source>
        <dbReference type="ARBA" id="ARBA00023170"/>
    </source>
</evidence>
<evidence type="ECO:0000313" key="9">
    <source>
        <dbReference type="EMBL" id="CAG7817669.1"/>
    </source>
</evidence>
<feature type="transmembrane region" description="Helical" evidence="8">
    <location>
        <begin position="222"/>
        <end position="247"/>
    </location>
</feature>
<dbReference type="PANTHER" id="PTHR42643:SF24">
    <property type="entry name" value="IONOTROPIC RECEPTOR 60A"/>
    <property type="match status" value="1"/>
</dbReference>
<evidence type="ECO:0000256" key="1">
    <source>
        <dbReference type="ARBA" id="ARBA00004651"/>
    </source>
</evidence>
<dbReference type="AlphaFoldDB" id="A0A8J2L8H4"/>
<feature type="non-terminal residue" evidence="9">
    <location>
        <position position="338"/>
    </location>
</feature>
<evidence type="ECO:0000256" key="8">
    <source>
        <dbReference type="SAM" id="Phobius"/>
    </source>
</evidence>
<reference evidence="9" key="1">
    <citation type="submission" date="2021-06" db="EMBL/GenBank/DDBJ databases">
        <authorList>
            <person name="Hodson N. C."/>
            <person name="Mongue J. A."/>
            <person name="Jaron S. K."/>
        </authorList>
    </citation>
    <scope>NUCLEOTIDE SEQUENCE</scope>
</reference>
<keyword evidence="5 8" id="KW-0472">Membrane</keyword>
<sequence length="338" mass="39616">MSDSEPFLNSHFRAAYMFFHEVSDYKLENKLIWERIIEECNLNKILHFSFFFYRNENLTRILKTYTVIEKGYSDKLSPVDVWKHLFVINPRKFNYEGNGMEALVCAVCDKHLIEYERTGKFTHVVVAKIFEFSKYINSSLRLIPIRFLPQESNIKDGDWDDFIKPLLNGSAAISTIIRLAPGHLPILYETMYSSEEGVRFVTGTPQRILHNSIYRLTSPFSLSVWISSLWCIVTVFLTLEIIIRYQIDHFQCLSRKFRQGEKYRRHHSSNTLIAILQPIVDQNALSSITFSKSIKNNFGRVLIGMWFLLLISLGCVYKSKLIQMVVMPRYHQPPSTFR</sequence>
<name>A0A8J2L8H4_9HEXA</name>
<gene>
    <name evidence="9" type="ORF">AFUS01_LOCUS28221</name>
</gene>
<keyword evidence="7" id="KW-0325">Glycoprotein</keyword>
<organism evidence="9 10">
    <name type="scientific">Allacma fusca</name>
    <dbReference type="NCBI Taxonomy" id="39272"/>
    <lineage>
        <taxon>Eukaryota</taxon>
        <taxon>Metazoa</taxon>
        <taxon>Ecdysozoa</taxon>
        <taxon>Arthropoda</taxon>
        <taxon>Hexapoda</taxon>
        <taxon>Collembola</taxon>
        <taxon>Symphypleona</taxon>
        <taxon>Sminthuridae</taxon>
        <taxon>Allacma</taxon>
    </lineage>
</organism>
<keyword evidence="2" id="KW-1003">Cell membrane</keyword>
<feature type="transmembrane region" description="Helical" evidence="8">
    <location>
        <begin position="297"/>
        <end position="317"/>
    </location>
</feature>
<dbReference type="InterPro" id="IPR052192">
    <property type="entry name" value="Insect_Ionotropic_Sensory_Rcpt"/>
</dbReference>
<dbReference type="GO" id="GO:0005886">
    <property type="term" value="C:plasma membrane"/>
    <property type="evidence" value="ECO:0007669"/>
    <property type="project" value="UniProtKB-SubCell"/>
</dbReference>
<dbReference type="EMBL" id="CAJVCH010400346">
    <property type="protein sequence ID" value="CAG7817669.1"/>
    <property type="molecule type" value="Genomic_DNA"/>
</dbReference>
<evidence type="ECO:0000256" key="3">
    <source>
        <dbReference type="ARBA" id="ARBA00022692"/>
    </source>
</evidence>
<protein>
    <recommendedName>
        <fullName evidence="11">Transmembrane protein</fullName>
    </recommendedName>
</protein>
<evidence type="ECO:0000313" key="10">
    <source>
        <dbReference type="Proteomes" id="UP000708208"/>
    </source>
</evidence>
<evidence type="ECO:0000256" key="5">
    <source>
        <dbReference type="ARBA" id="ARBA00023136"/>
    </source>
</evidence>
<keyword evidence="10" id="KW-1185">Reference proteome</keyword>
<evidence type="ECO:0008006" key="11">
    <source>
        <dbReference type="Google" id="ProtNLM"/>
    </source>
</evidence>
<dbReference type="Proteomes" id="UP000708208">
    <property type="component" value="Unassembled WGS sequence"/>
</dbReference>
<dbReference type="OrthoDB" id="5984008at2759"/>
<proteinExistence type="predicted"/>